<protein>
    <submittedName>
        <fullName evidence="3">Bifunctional DNA primase/polymerase</fullName>
    </submittedName>
</protein>
<evidence type="ECO:0000313" key="4">
    <source>
        <dbReference type="Proteomes" id="UP001604282"/>
    </source>
</evidence>
<comment type="caution">
    <text evidence="3">The sequence shown here is derived from an EMBL/GenBank/DDBJ whole genome shotgun (WGS) entry which is preliminary data.</text>
</comment>
<feature type="domain" description="DNA primase/polymerase bifunctional N-terminal" evidence="2">
    <location>
        <begin position="38"/>
        <end position="225"/>
    </location>
</feature>
<dbReference type="Proteomes" id="UP001604282">
    <property type="component" value="Unassembled WGS sequence"/>
</dbReference>
<accession>A0ABW7C660</accession>
<gene>
    <name evidence="3" type="ORF">ACGFYS_34690</name>
</gene>
<evidence type="ECO:0000259" key="2">
    <source>
        <dbReference type="SMART" id="SM00943"/>
    </source>
</evidence>
<keyword evidence="4" id="KW-1185">Reference proteome</keyword>
<feature type="region of interest" description="Disordered" evidence="1">
    <location>
        <begin position="238"/>
        <end position="259"/>
    </location>
</feature>
<dbReference type="SMART" id="SM00943">
    <property type="entry name" value="Prim-Pol"/>
    <property type="match status" value="1"/>
</dbReference>
<dbReference type="InterPro" id="IPR015330">
    <property type="entry name" value="DNA_primase/pol_bifunc_N"/>
</dbReference>
<reference evidence="3 4" key="1">
    <citation type="submission" date="2024-10" db="EMBL/GenBank/DDBJ databases">
        <title>The Natural Products Discovery Center: Release of the First 8490 Sequenced Strains for Exploring Actinobacteria Biosynthetic Diversity.</title>
        <authorList>
            <person name="Kalkreuter E."/>
            <person name="Kautsar S.A."/>
            <person name="Yang D."/>
            <person name="Bader C.D."/>
            <person name="Teijaro C.N."/>
            <person name="Fluegel L."/>
            <person name="Davis C.M."/>
            <person name="Simpson J.R."/>
            <person name="Lauterbach L."/>
            <person name="Steele A.D."/>
            <person name="Gui C."/>
            <person name="Meng S."/>
            <person name="Li G."/>
            <person name="Viehrig K."/>
            <person name="Ye F."/>
            <person name="Su P."/>
            <person name="Kiefer A.F."/>
            <person name="Nichols A."/>
            <person name="Cepeda A.J."/>
            <person name="Yan W."/>
            <person name="Fan B."/>
            <person name="Jiang Y."/>
            <person name="Adhikari A."/>
            <person name="Zheng C.-J."/>
            <person name="Schuster L."/>
            <person name="Cowan T.M."/>
            <person name="Smanski M.J."/>
            <person name="Chevrette M.G."/>
            <person name="De Carvalho L.P.S."/>
            <person name="Shen B."/>
        </authorList>
    </citation>
    <scope>NUCLEOTIDE SEQUENCE [LARGE SCALE GENOMIC DNA]</scope>
    <source>
        <strain evidence="3 4">NPDC048229</strain>
    </source>
</reference>
<dbReference type="Pfam" id="PF09250">
    <property type="entry name" value="Prim-Pol"/>
    <property type="match status" value="1"/>
</dbReference>
<proteinExistence type="predicted"/>
<evidence type="ECO:0000256" key="1">
    <source>
        <dbReference type="SAM" id="MobiDB-lite"/>
    </source>
</evidence>
<sequence length="259" mass="28107">MGDGIGRYRGTEGKLAQWLRRRPKRTAADDGNTRETLLLAVAAAGLPLAPAAHPVGYSCSCERIGCPTPGRHPVSFAWQTQSTTDRAQIERWARNEPGANFVTATGMVHDVLDVPLAAGRAALDRLLAEGVEVGPVAESPDSTGDGGRMLFFTATRGTPEDEDEWWPCELDCHPETMDEHPGLRWHCRGSYVLVPPARLPGDEDDHPVVGWVRGPEHALPDPLNLLETLTDACARHAAEREADGDDEHAAHGVAWPLTR</sequence>
<name>A0ABW7C660_9ACTN</name>
<evidence type="ECO:0000313" key="3">
    <source>
        <dbReference type="EMBL" id="MFG3194064.1"/>
    </source>
</evidence>
<dbReference type="EMBL" id="JBICZW010000039">
    <property type="protein sequence ID" value="MFG3194064.1"/>
    <property type="molecule type" value="Genomic_DNA"/>
</dbReference>
<dbReference type="RefSeq" id="WP_189853393.1">
    <property type="nucleotide sequence ID" value="NZ_BMVV01000037.1"/>
</dbReference>
<organism evidence="3 4">
    <name type="scientific">Streptomyces omiyaensis</name>
    <dbReference type="NCBI Taxonomy" id="68247"/>
    <lineage>
        <taxon>Bacteria</taxon>
        <taxon>Bacillati</taxon>
        <taxon>Actinomycetota</taxon>
        <taxon>Actinomycetes</taxon>
        <taxon>Kitasatosporales</taxon>
        <taxon>Streptomycetaceae</taxon>
        <taxon>Streptomyces</taxon>
    </lineage>
</organism>